<accession>A0A1Y2BQ92</accession>
<dbReference type="Proteomes" id="UP000193642">
    <property type="component" value="Unassembled WGS sequence"/>
</dbReference>
<organism evidence="1 2">
    <name type="scientific">Rhizoclosmatium globosum</name>
    <dbReference type="NCBI Taxonomy" id="329046"/>
    <lineage>
        <taxon>Eukaryota</taxon>
        <taxon>Fungi</taxon>
        <taxon>Fungi incertae sedis</taxon>
        <taxon>Chytridiomycota</taxon>
        <taxon>Chytridiomycota incertae sedis</taxon>
        <taxon>Chytridiomycetes</taxon>
        <taxon>Chytridiales</taxon>
        <taxon>Chytriomycetaceae</taxon>
        <taxon>Rhizoclosmatium</taxon>
    </lineage>
</organism>
<dbReference type="EMBL" id="MCGO01000053">
    <property type="protein sequence ID" value="ORY36908.1"/>
    <property type="molecule type" value="Genomic_DNA"/>
</dbReference>
<reference evidence="1 2" key="1">
    <citation type="submission" date="2016-07" db="EMBL/GenBank/DDBJ databases">
        <title>Pervasive Adenine N6-methylation of Active Genes in Fungi.</title>
        <authorList>
            <consortium name="DOE Joint Genome Institute"/>
            <person name="Mondo S.J."/>
            <person name="Dannebaum R.O."/>
            <person name="Kuo R.C."/>
            <person name="Labutti K."/>
            <person name="Haridas S."/>
            <person name="Kuo A."/>
            <person name="Salamov A."/>
            <person name="Ahrendt S.R."/>
            <person name="Lipzen A."/>
            <person name="Sullivan W."/>
            <person name="Andreopoulos W.B."/>
            <person name="Clum A."/>
            <person name="Lindquist E."/>
            <person name="Daum C."/>
            <person name="Ramamoorthy G.K."/>
            <person name="Gryganskyi A."/>
            <person name="Culley D."/>
            <person name="Magnuson J.K."/>
            <person name="James T.Y."/>
            <person name="O'Malley M.A."/>
            <person name="Stajich J.E."/>
            <person name="Spatafora J.W."/>
            <person name="Visel A."/>
            <person name="Grigoriev I.V."/>
        </authorList>
    </citation>
    <scope>NUCLEOTIDE SEQUENCE [LARGE SCALE GENOMIC DNA]</scope>
    <source>
        <strain evidence="1 2">JEL800</strain>
    </source>
</reference>
<evidence type="ECO:0000313" key="1">
    <source>
        <dbReference type="EMBL" id="ORY36908.1"/>
    </source>
</evidence>
<evidence type="ECO:0000313" key="2">
    <source>
        <dbReference type="Proteomes" id="UP000193642"/>
    </source>
</evidence>
<name>A0A1Y2BQ92_9FUNG</name>
<keyword evidence="2" id="KW-1185">Reference proteome</keyword>
<gene>
    <name evidence="1" type="ORF">BCR33DRAFT_721825</name>
</gene>
<sequence length="63" mass="7183">MFGRSYQEVGRSRLELLYCNYGSGLWDYLLSYGRFGTLSSNCGPTIIPQSNMNLNSTLMDDYL</sequence>
<comment type="caution">
    <text evidence="1">The sequence shown here is derived from an EMBL/GenBank/DDBJ whole genome shotgun (WGS) entry which is preliminary data.</text>
</comment>
<dbReference type="AlphaFoldDB" id="A0A1Y2BQ92"/>
<proteinExistence type="predicted"/>
<protein>
    <submittedName>
        <fullName evidence="1">Uncharacterized protein</fullName>
    </submittedName>
</protein>